<evidence type="ECO:0000256" key="6">
    <source>
        <dbReference type="ARBA" id="ARBA00023136"/>
    </source>
</evidence>
<dbReference type="InterPro" id="IPR053211">
    <property type="entry name" value="DNA_repair-toleration"/>
</dbReference>
<proteinExistence type="predicted"/>
<keyword evidence="7" id="KW-0812">Transmembrane</keyword>
<dbReference type="Gene3D" id="3.80.10.10">
    <property type="entry name" value="Ribonuclease Inhibitor"/>
    <property type="match status" value="3"/>
</dbReference>
<feature type="signal peptide" evidence="8">
    <location>
        <begin position="1"/>
        <end position="25"/>
    </location>
</feature>
<evidence type="ECO:0000256" key="2">
    <source>
        <dbReference type="ARBA" id="ARBA00022475"/>
    </source>
</evidence>
<dbReference type="GO" id="GO:0005886">
    <property type="term" value="C:plasma membrane"/>
    <property type="evidence" value="ECO:0007669"/>
    <property type="project" value="UniProtKB-SubCell"/>
</dbReference>
<sequence>MRRSTSSYLLLLLLLLLLCFCCSEAGETGAPMEKGEQEALFAAIGSFVGNWWNGSELYPDPCGWTPIQGVSCDLFDGLWYITVLNIGPVLENSLQCAPDAKFGAEIFDLKHLKALSLYNCFSVDRPSSIPPSGWESLSNSLETLEFRSNPGLVGPIPPLVGQLTNLRSLVMVENGLTGELPREIGNLFNLRRLVLSGNKFSGRIPTSLGNNNNHSSTELLILDLSRNSLTGSLPPSLGQLSSLLKLDLSSNSLNGSLPFELANLKNLTLLDLRNNNLSCGSDRSLNGMVSLQDLLLSNNPFGGTLIEFTWENMLSLTTLDLSYMGLTGKIPETMTSLRGLRFLALDNNHLTGVVPRDLETLPNLSALYLNGNNFTGRLGFSAGFYDKMGRRFASWGNPNLCYDVAVTGVGKAPLGVQQCKGVQQASDGDSGLRNKVDSKNPDANANSSLLASFGLSGSKIDGFWWVLVVQEIVAAFLLVMVL</sequence>
<keyword evidence="3" id="KW-0433">Leucine-rich repeat</keyword>
<reference evidence="11" key="2">
    <citation type="submission" date="2025-08" db="UniProtKB">
        <authorList>
            <consortium name="RefSeq"/>
        </authorList>
    </citation>
    <scope>IDENTIFICATION</scope>
    <source>
        <tissue evidence="11">Leaf</tissue>
    </source>
</reference>
<dbReference type="PANTHER" id="PTHR48060">
    <property type="entry name" value="DNA DAMAGE-REPAIR/TOLERATION PROTEIN DRT100"/>
    <property type="match status" value="1"/>
</dbReference>
<feature type="domain" description="Disease resistance R13L4/SHOC-2-like LRR" evidence="9">
    <location>
        <begin position="160"/>
        <end position="378"/>
    </location>
</feature>
<dbReference type="AlphaFoldDB" id="A0A6P5FTC4"/>
<dbReference type="Pfam" id="PF23598">
    <property type="entry name" value="LRR_14"/>
    <property type="match status" value="1"/>
</dbReference>
<keyword evidence="2" id="KW-1003">Cell membrane</keyword>
<dbReference type="InterPro" id="IPR003591">
    <property type="entry name" value="Leu-rich_rpt_typical-subtyp"/>
</dbReference>
<keyword evidence="7" id="KW-1133">Transmembrane helix</keyword>
<keyword evidence="4 8" id="KW-0732">Signal</keyword>
<dbReference type="RefSeq" id="XP_020096788.1">
    <property type="nucleotide sequence ID" value="XM_020241199.1"/>
</dbReference>
<feature type="transmembrane region" description="Helical" evidence="7">
    <location>
        <begin position="462"/>
        <end position="481"/>
    </location>
</feature>
<dbReference type="FunFam" id="3.80.10.10:FF:000269">
    <property type="entry name" value="Piriformospora indica-insensitive protein 2"/>
    <property type="match status" value="1"/>
</dbReference>
<dbReference type="Proteomes" id="UP000515123">
    <property type="component" value="Linkage group 10"/>
</dbReference>
<dbReference type="Gramene" id="Aco016430.1.mrna1">
    <property type="protein sequence ID" value="Aco016430.1.mrna1"/>
    <property type="gene ID" value="Aco016430.1.path1"/>
</dbReference>
<comment type="subcellular location">
    <subcellularLocation>
        <location evidence="1">Cell membrane</location>
    </subcellularLocation>
</comment>
<evidence type="ECO:0000256" key="5">
    <source>
        <dbReference type="ARBA" id="ARBA00022737"/>
    </source>
</evidence>
<evidence type="ECO:0000256" key="8">
    <source>
        <dbReference type="SAM" id="SignalP"/>
    </source>
</evidence>
<organism evidence="10 11">
    <name type="scientific">Ananas comosus</name>
    <name type="common">Pineapple</name>
    <name type="synonym">Ananas ananas</name>
    <dbReference type="NCBI Taxonomy" id="4615"/>
    <lineage>
        <taxon>Eukaryota</taxon>
        <taxon>Viridiplantae</taxon>
        <taxon>Streptophyta</taxon>
        <taxon>Embryophyta</taxon>
        <taxon>Tracheophyta</taxon>
        <taxon>Spermatophyta</taxon>
        <taxon>Magnoliopsida</taxon>
        <taxon>Liliopsida</taxon>
        <taxon>Poales</taxon>
        <taxon>Bromeliaceae</taxon>
        <taxon>Bromelioideae</taxon>
        <taxon>Ananas</taxon>
    </lineage>
</organism>
<evidence type="ECO:0000256" key="4">
    <source>
        <dbReference type="ARBA" id="ARBA00022729"/>
    </source>
</evidence>
<dbReference type="OrthoDB" id="676979at2759"/>
<gene>
    <name evidence="11" type="primary">LOC109715953</name>
</gene>
<dbReference type="SUPFAM" id="SSF52058">
    <property type="entry name" value="L domain-like"/>
    <property type="match status" value="1"/>
</dbReference>
<accession>A0A6P5FTC4</accession>
<dbReference type="PANTHER" id="PTHR48060:SF21">
    <property type="entry name" value="L DOMAIN-LIKE PROTEIN"/>
    <property type="match status" value="1"/>
</dbReference>
<dbReference type="PRINTS" id="PR00019">
    <property type="entry name" value="LEURICHRPT"/>
</dbReference>
<evidence type="ECO:0000259" key="9">
    <source>
        <dbReference type="Pfam" id="PF23598"/>
    </source>
</evidence>
<reference evidence="10" key="1">
    <citation type="journal article" date="2015" name="Nat. Genet.">
        <title>The pineapple genome and the evolution of CAM photosynthesis.</title>
        <authorList>
            <person name="Ming R."/>
            <person name="VanBuren R."/>
            <person name="Wai C.M."/>
            <person name="Tang H."/>
            <person name="Schatz M.C."/>
            <person name="Bowers J.E."/>
            <person name="Lyons E."/>
            <person name="Wang M.L."/>
            <person name="Chen J."/>
            <person name="Biggers E."/>
            <person name="Zhang J."/>
            <person name="Huang L."/>
            <person name="Zhang L."/>
            <person name="Miao W."/>
            <person name="Zhang J."/>
            <person name="Ye Z."/>
            <person name="Miao C."/>
            <person name="Lin Z."/>
            <person name="Wang H."/>
            <person name="Zhou H."/>
            <person name="Yim W.C."/>
            <person name="Priest H.D."/>
            <person name="Zheng C."/>
            <person name="Woodhouse M."/>
            <person name="Edger P.P."/>
            <person name="Guyot R."/>
            <person name="Guo H.B."/>
            <person name="Guo H."/>
            <person name="Zheng G."/>
            <person name="Singh R."/>
            <person name="Sharma A."/>
            <person name="Min X."/>
            <person name="Zheng Y."/>
            <person name="Lee H."/>
            <person name="Gurtowski J."/>
            <person name="Sedlazeck F.J."/>
            <person name="Harkess A."/>
            <person name="McKain M.R."/>
            <person name="Liao Z."/>
            <person name="Fang J."/>
            <person name="Liu J."/>
            <person name="Zhang X."/>
            <person name="Zhang Q."/>
            <person name="Hu W."/>
            <person name="Qin Y."/>
            <person name="Wang K."/>
            <person name="Chen L.Y."/>
            <person name="Shirley N."/>
            <person name="Lin Y.R."/>
            <person name="Liu L.Y."/>
            <person name="Hernandez A.G."/>
            <person name="Wright C.L."/>
            <person name="Bulone V."/>
            <person name="Tuskan G.A."/>
            <person name="Heath K."/>
            <person name="Zee F."/>
            <person name="Moore P.H."/>
            <person name="Sunkar R."/>
            <person name="Leebens-Mack J.H."/>
            <person name="Mockler T."/>
            <person name="Bennetzen J.L."/>
            <person name="Freeling M."/>
            <person name="Sankoff D."/>
            <person name="Paterson A.H."/>
            <person name="Zhu X."/>
            <person name="Yang X."/>
            <person name="Smith J.A."/>
            <person name="Cushman J.C."/>
            <person name="Paull R.E."/>
            <person name="Yu Q."/>
        </authorList>
    </citation>
    <scope>NUCLEOTIDE SEQUENCE [LARGE SCALE GENOMIC DNA]</scope>
    <source>
        <strain evidence="10">cv. F153</strain>
    </source>
</reference>
<evidence type="ECO:0000313" key="10">
    <source>
        <dbReference type="Proteomes" id="UP000515123"/>
    </source>
</evidence>
<feature type="chain" id="PRO_5028403276" evidence="8">
    <location>
        <begin position="26"/>
        <end position="482"/>
    </location>
</feature>
<evidence type="ECO:0000256" key="3">
    <source>
        <dbReference type="ARBA" id="ARBA00022614"/>
    </source>
</evidence>
<keyword evidence="6 7" id="KW-0472">Membrane</keyword>
<dbReference type="GO" id="GO:0051707">
    <property type="term" value="P:response to other organism"/>
    <property type="evidence" value="ECO:0007669"/>
    <property type="project" value="UniProtKB-ARBA"/>
</dbReference>
<keyword evidence="5" id="KW-0677">Repeat</keyword>
<keyword evidence="10" id="KW-1185">Reference proteome</keyword>
<dbReference type="SMART" id="SM00369">
    <property type="entry name" value="LRR_TYP"/>
    <property type="match status" value="4"/>
</dbReference>
<name>A0A6P5FTC4_ANACO</name>
<evidence type="ECO:0000256" key="1">
    <source>
        <dbReference type="ARBA" id="ARBA00004236"/>
    </source>
</evidence>
<dbReference type="GeneID" id="109715953"/>
<dbReference type="InterPro" id="IPR055414">
    <property type="entry name" value="LRR_R13L4/SHOC2-like"/>
</dbReference>
<dbReference type="FunFam" id="3.80.10.10:FF:000383">
    <property type="entry name" value="Leucine-rich repeat receptor protein kinase EMS1"/>
    <property type="match status" value="1"/>
</dbReference>
<dbReference type="InterPro" id="IPR032675">
    <property type="entry name" value="LRR_dom_sf"/>
</dbReference>
<evidence type="ECO:0000256" key="7">
    <source>
        <dbReference type="SAM" id="Phobius"/>
    </source>
</evidence>
<evidence type="ECO:0000313" key="11">
    <source>
        <dbReference type="RefSeq" id="XP_020096788.1"/>
    </source>
</evidence>
<protein>
    <submittedName>
        <fullName evidence="11">Piriformospora indica-insensitive protein 2-like isoform X1</fullName>
    </submittedName>
</protein>
<dbReference type="FunFam" id="3.80.10.10:FF:000375">
    <property type="entry name" value="Piriformospora indica-insensitive protein 2"/>
    <property type="match status" value="1"/>
</dbReference>